<evidence type="ECO:0000256" key="4">
    <source>
        <dbReference type="ARBA" id="ARBA00023004"/>
    </source>
</evidence>
<dbReference type="CDD" id="cd11060">
    <property type="entry name" value="CYP57A1-like"/>
    <property type="match status" value="1"/>
</dbReference>
<dbReference type="InterPro" id="IPR001128">
    <property type="entry name" value="Cyt_P450"/>
</dbReference>
<keyword evidence="4 5" id="KW-0408">Iron</keyword>
<comment type="caution">
    <text evidence="7">The sequence shown here is derived from an EMBL/GenBank/DDBJ whole genome shotgun (WGS) entry which is preliminary data.</text>
</comment>
<evidence type="ECO:0000256" key="2">
    <source>
        <dbReference type="ARBA" id="ARBA00022723"/>
    </source>
</evidence>
<dbReference type="EMBL" id="JAPDRL010000012">
    <property type="protein sequence ID" value="KAJ9667471.1"/>
    <property type="molecule type" value="Genomic_DNA"/>
</dbReference>
<keyword evidence="2 5" id="KW-0479">Metal-binding</keyword>
<dbReference type="PANTHER" id="PTHR24305:SF235">
    <property type="entry name" value="CYTOCHROME P450 MONOOXYGENASE APDB-RELATED"/>
    <property type="match status" value="1"/>
</dbReference>
<sequence>MGVLTQIQPLTGALALEASGIPDNLRKKPAMLPAVLVILIILGLILQLWRTRSRLSHIPGPFWASISNIPRVWWVWGRNAHRIHIGLHEKYGKLVRLGPNMVSVGDPNEIAQIYGFTGKFKKSDFYSVILPMSKGRILPGMFATQDEKIHSILKKPIASVYSMSNLVSFEPYVNSTMQVFCEQLDARFADRGQICDFSTWLQYFAFDVVGEITFSKRLGFLETGEDVENIMSDIWKFFQYVALAGLMPWTDRVWVKNPYISRLRPAGWNAMAAFALARQQEREQLEKSGEPAATNSKDFLSRFLAAREKDPSIPDWAVLAWTQSNITAGSDTTAIFLRTLFYNLLRHPDTLEKLMTELDDARREGKLSEVAAWHQARTLPYLDACIKEAGRIHPPFGMPLERVVPPEGATICGEFIKGGTIVGMNGWVVHRSAEFFGPDADVWNPDRWLCEDIEKRKAMDRGLLTFGAGHRSCIGKNISQLEIYKLVPTLLQRYEITLADPGTPWNLQNRWFVPQFDFNVKLTRRGEKELI</sequence>
<evidence type="ECO:0000256" key="3">
    <source>
        <dbReference type="ARBA" id="ARBA00023002"/>
    </source>
</evidence>
<dbReference type="SUPFAM" id="SSF48264">
    <property type="entry name" value="Cytochrome P450"/>
    <property type="match status" value="1"/>
</dbReference>
<keyword evidence="6" id="KW-0472">Membrane</keyword>
<dbReference type="Gene3D" id="1.10.630.10">
    <property type="entry name" value="Cytochrome P450"/>
    <property type="match status" value="1"/>
</dbReference>
<dbReference type="PANTHER" id="PTHR24305">
    <property type="entry name" value="CYTOCHROME P450"/>
    <property type="match status" value="1"/>
</dbReference>
<name>A0ABQ9NYL4_9PEZI</name>
<comment type="similarity">
    <text evidence="5">Belongs to the cytochrome P450 family.</text>
</comment>
<evidence type="ECO:0000313" key="7">
    <source>
        <dbReference type="EMBL" id="KAJ9667471.1"/>
    </source>
</evidence>
<dbReference type="InterPro" id="IPR017972">
    <property type="entry name" value="Cyt_P450_CS"/>
</dbReference>
<feature type="transmembrane region" description="Helical" evidence="6">
    <location>
        <begin position="30"/>
        <end position="49"/>
    </location>
</feature>
<reference evidence="7" key="1">
    <citation type="submission" date="2022-10" db="EMBL/GenBank/DDBJ databases">
        <title>Culturing micro-colonial fungi from biological soil crusts in the Mojave desert and describing Neophaeococcomyces mojavensis, and introducing the new genera and species Taxawa tesnikishii.</title>
        <authorList>
            <person name="Kurbessoian T."/>
            <person name="Stajich J.E."/>
        </authorList>
    </citation>
    <scope>NUCLEOTIDE SEQUENCE</scope>
    <source>
        <strain evidence="7">TK_1</strain>
    </source>
</reference>
<dbReference type="PRINTS" id="PR00385">
    <property type="entry name" value="P450"/>
</dbReference>
<dbReference type="InterPro" id="IPR050121">
    <property type="entry name" value="Cytochrome_P450_monoxygenase"/>
</dbReference>
<evidence type="ECO:0000313" key="8">
    <source>
        <dbReference type="Proteomes" id="UP001172684"/>
    </source>
</evidence>
<keyword evidence="5" id="KW-0503">Monooxygenase</keyword>
<protein>
    <recommendedName>
        <fullName evidence="9">Pisatin demethylase</fullName>
    </recommendedName>
</protein>
<dbReference type="InterPro" id="IPR036396">
    <property type="entry name" value="Cyt_P450_sf"/>
</dbReference>
<keyword evidence="6" id="KW-1133">Transmembrane helix</keyword>
<evidence type="ECO:0000256" key="5">
    <source>
        <dbReference type="RuleBase" id="RU000461"/>
    </source>
</evidence>
<evidence type="ECO:0000256" key="1">
    <source>
        <dbReference type="ARBA" id="ARBA00001971"/>
    </source>
</evidence>
<dbReference type="InterPro" id="IPR002401">
    <property type="entry name" value="Cyt_P450_E_grp-I"/>
</dbReference>
<evidence type="ECO:0008006" key="9">
    <source>
        <dbReference type="Google" id="ProtNLM"/>
    </source>
</evidence>
<keyword evidence="3 5" id="KW-0560">Oxidoreductase</keyword>
<dbReference type="Proteomes" id="UP001172684">
    <property type="component" value="Unassembled WGS sequence"/>
</dbReference>
<proteinExistence type="inferred from homology"/>
<dbReference type="PROSITE" id="PS00086">
    <property type="entry name" value="CYTOCHROME_P450"/>
    <property type="match status" value="1"/>
</dbReference>
<comment type="cofactor">
    <cofactor evidence="1">
        <name>heme</name>
        <dbReference type="ChEBI" id="CHEBI:30413"/>
    </cofactor>
</comment>
<keyword evidence="6" id="KW-0812">Transmembrane</keyword>
<keyword evidence="5" id="KW-0349">Heme</keyword>
<dbReference type="Pfam" id="PF00067">
    <property type="entry name" value="p450"/>
    <property type="match status" value="1"/>
</dbReference>
<organism evidence="7 8">
    <name type="scientific">Coniosporium apollinis</name>
    <dbReference type="NCBI Taxonomy" id="61459"/>
    <lineage>
        <taxon>Eukaryota</taxon>
        <taxon>Fungi</taxon>
        <taxon>Dikarya</taxon>
        <taxon>Ascomycota</taxon>
        <taxon>Pezizomycotina</taxon>
        <taxon>Dothideomycetes</taxon>
        <taxon>Dothideomycetes incertae sedis</taxon>
        <taxon>Coniosporium</taxon>
    </lineage>
</organism>
<dbReference type="PRINTS" id="PR00463">
    <property type="entry name" value="EP450I"/>
</dbReference>
<keyword evidence="8" id="KW-1185">Reference proteome</keyword>
<accession>A0ABQ9NYL4</accession>
<evidence type="ECO:0000256" key="6">
    <source>
        <dbReference type="SAM" id="Phobius"/>
    </source>
</evidence>
<gene>
    <name evidence="7" type="ORF">H2201_002340</name>
</gene>